<name>A0AA40S3K4_9HYPH</name>
<organism evidence="1 2">
    <name type="scientific">Methylorubrum thiocyanatum</name>
    <dbReference type="NCBI Taxonomy" id="47958"/>
    <lineage>
        <taxon>Bacteria</taxon>
        <taxon>Pseudomonadati</taxon>
        <taxon>Pseudomonadota</taxon>
        <taxon>Alphaproteobacteria</taxon>
        <taxon>Hyphomicrobiales</taxon>
        <taxon>Methylobacteriaceae</taxon>
        <taxon>Methylorubrum</taxon>
    </lineage>
</organism>
<dbReference type="Proteomes" id="UP000543554">
    <property type="component" value="Unassembled WGS sequence"/>
</dbReference>
<dbReference type="AlphaFoldDB" id="A0AA40S3K4"/>
<reference evidence="1 2" key="1">
    <citation type="submission" date="2020-08" db="EMBL/GenBank/DDBJ databases">
        <title>Genomic Encyclopedia of Type Strains, Phase IV (KMG-IV): sequencing the most valuable type-strain genomes for metagenomic binning, comparative biology and taxonomic classification.</title>
        <authorList>
            <person name="Goeker M."/>
        </authorList>
    </citation>
    <scope>NUCLEOTIDE SEQUENCE [LARGE SCALE GENOMIC DNA]</scope>
    <source>
        <strain evidence="1 2">DSM 11490</strain>
    </source>
</reference>
<keyword evidence="2" id="KW-1185">Reference proteome</keyword>
<sequence length="52" mass="6042">MIEAPAIGPLGWRLQRLFTRRDLAPWSALILKLGSVEQETDDEEERFSEEQI</sequence>
<feature type="non-terminal residue" evidence="1">
    <location>
        <position position="52"/>
    </location>
</feature>
<comment type="caution">
    <text evidence="1">The sequence shown here is derived from an EMBL/GenBank/DDBJ whole genome shotgun (WGS) entry which is preliminary data.</text>
</comment>
<accession>A0AA40S3K4</accession>
<evidence type="ECO:0000313" key="1">
    <source>
        <dbReference type="EMBL" id="MBA8913828.1"/>
    </source>
</evidence>
<evidence type="ECO:0000313" key="2">
    <source>
        <dbReference type="Proteomes" id="UP000543554"/>
    </source>
</evidence>
<protein>
    <submittedName>
        <fullName evidence="1">Uncharacterized protein</fullName>
    </submittedName>
</protein>
<gene>
    <name evidence="1" type="ORF">HNR51_002911</name>
</gene>
<proteinExistence type="predicted"/>
<dbReference type="EMBL" id="JACJIB010000004">
    <property type="protein sequence ID" value="MBA8913828.1"/>
    <property type="molecule type" value="Genomic_DNA"/>
</dbReference>